<dbReference type="KEGG" id="cxe:FOB82_09345"/>
<evidence type="ECO:0000313" key="3">
    <source>
        <dbReference type="EMBL" id="QGS35120.1"/>
    </source>
</evidence>
<dbReference type="AlphaFoldDB" id="A0A6B8TUK3"/>
<evidence type="ECO:0000256" key="1">
    <source>
        <dbReference type="SAM" id="MobiDB-lite"/>
    </source>
</evidence>
<accession>A0A6B8TUK3</accession>
<protein>
    <submittedName>
        <fullName evidence="3">Uncharacterized protein</fullName>
    </submittedName>
</protein>
<name>A0A6B8TUK3_9CORY</name>
<dbReference type="RefSeq" id="WP_155869881.1">
    <property type="nucleotide sequence ID" value="NZ_CP046322.1"/>
</dbReference>
<keyword evidence="2" id="KW-0812">Transmembrane</keyword>
<keyword evidence="2" id="KW-1133">Transmembrane helix</keyword>
<feature type="transmembrane region" description="Helical" evidence="2">
    <location>
        <begin position="124"/>
        <end position="151"/>
    </location>
</feature>
<organism evidence="3 4">
    <name type="scientific">Corynebacterium xerosis</name>
    <dbReference type="NCBI Taxonomy" id="1725"/>
    <lineage>
        <taxon>Bacteria</taxon>
        <taxon>Bacillati</taxon>
        <taxon>Actinomycetota</taxon>
        <taxon>Actinomycetes</taxon>
        <taxon>Mycobacteriales</taxon>
        <taxon>Corynebacteriaceae</taxon>
        <taxon>Corynebacterium</taxon>
    </lineage>
</organism>
<feature type="region of interest" description="Disordered" evidence="1">
    <location>
        <begin position="1"/>
        <end position="25"/>
    </location>
</feature>
<keyword evidence="2" id="KW-0472">Membrane</keyword>
<sequence>MPGQTPRSSSRSSSRRSSRGTARGSITSTLLARSDLPRAAKGAIAASQTLGRPALVALVVGVIAAFLGWALVAWTAVIVLLAWVVSWGVFAGVAAGKWALLGALAVGVPGTLAMWSGLSGPGAAGASVMLGLLLVGLAAGLVGGVSVRASWDRRQADRERRLAALPDWARDELGPIADRLDPSFRRTPGPAVVGAHSDPAVRLLAAVCRPLPGATVLAGEPAIAVNGSRVAVVAWGPRLDRADEAPPLPPLPAGAMARVFVLREGTELADELGPLDDGPAPAAPGAVDDSGAVVEIVATEPQELAAHLGAGTPPDGDALHGIAADLHARVLAALDGYPGSGER</sequence>
<gene>
    <name evidence="3" type="ORF">FOB82_09345</name>
</gene>
<dbReference type="Proteomes" id="UP000426857">
    <property type="component" value="Chromosome"/>
</dbReference>
<reference evidence="3 4" key="1">
    <citation type="submission" date="2019-11" db="EMBL/GenBank/DDBJ databases">
        <title>FDA dAtabase for Regulatory Grade micrObial Sequences (FDA-ARGOS): Supporting development and validation of Infectious Disease Dx tests.</title>
        <authorList>
            <person name="Kerrigan L."/>
            <person name="Long C."/>
            <person name="Tallon L."/>
            <person name="Sadzewicz L."/>
            <person name="Vavikolanu K."/>
            <person name="Mehta A."/>
            <person name="Aluvathingal J."/>
            <person name="Nadendla S."/>
            <person name="Yan Y."/>
            <person name="Sichtig H."/>
        </authorList>
    </citation>
    <scope>NUCLEOTIDE SEQUENCE [LARGE SCALE GENOMIC DNA]</scope>
    <source>
        <strain evidence="3 4">FDAARGOS_674</strain>
    </source>
</reference>
<dbReference type="EMBL" id="CP046322">
    <property type="protein sequence ID" value="QGS35120.1"/>
    <property type="molecule type" value="Genomic_DNA"/>
</dbReference>
<evidence type="ECO:0000256" key="2">
    <source>
        <dbReference type="SAM" id="Phobius"/>
    </source>
</evidence>
<proteinExistence type="predicted"/>
<feature type="transmembrane region" description="Helical" evidence="2">
    <location>
        <begin position="55"/>
        <end position="86"/>
    </location>
</feature>
<evidence type="ECO:0000313" key="4">
    <source>
        <dbReference type="Proteomes" id="UP000426857"/>
    </source>
</evidence>